<evidence type="ECO:0008006" key="4">
    <source>
        <dbReference type="Google" id="ProtNLM"/>
    </source>
</evidence>
<evidence type="ECO:0000256" key="1">
    <source>
        <dbReference type="ARBA" id="ARBA00023002"/>
    </source>
</evidence>
<dbReference type="InterPro" id="IPR036291">
    <property type="entry name" value="NAD(P)-bd_dom_sf"/>
</dbReference>
<keyword evidence="1" id="KW-0560">Oxidoreductase</keyword>
<keyword evidence="3" id="KW-1185">Reference proteome</keyword>
<dbReference type="EMBL" id="ML976004">
    <property type="protein sequence ID" value="KAF1946252.1"/>
    <property type="molecule type" value="Genomic_DNA"/>
</dbReference>
<proteinExistence type="predicted"/>
<organism evidence="2 3">
    <name type="scientific">Clathrospora elynae</name>
    <dbReference type="NCBI Taxonomy" id="706981"/>
    <lineage>
        <taxon>Eukaryota</taxon>
        <taxon>Fungi</taxon>
        <taxon>Dikarya</taxon>
        <taxon>Ascomycota</taxon>
        <taxon>Pezizomycotina</taxon>
        <taxon>Dothideomycetes</taxon>
        <taxon>Pleosporomycetidae</taxon>
        <taxon>Pleosporales</taxon>
        <taxon>Diademaceae</taxon>
        <taxon>Clathrospora</taxon>
    </lineage>
</organism>
<dbReference type="Proteomes" id="UP000800038">
    <property type="component" value="Unassembled WGS sequence"/>
</dbReference>
<dbReference type="PANTHER" id="PTHR43157">
    <property type="entry name" value="PHOSPHATIDYLINOSITOL-GLYCAN BIOSYNTHESIS CLASS F PROTEIN-RELATED"/>
    <property type="match status" value="1"/>
</dbReference>
<reference evidence="2" key="1">
    <citation type="journal article" date="2020" name="Stud. Mycol.">
        <title>101 Dothideomycetes genomes: a test case for predicting lifestyles and emergence of pathogens.</title>
        <authorList>
            <person name="Haridas S."/>
            <person name="Albert R."/>
            <person name="Binder M."/>
            <person name="Bloem J."/>
            <person name="Labutti K."/>
            <person name="Salamov A."/>
            <person name="Andreopoulos B."/>
            <person name="Baker S."/>
            <person name="Barry K."/>
            <person name="Bills G."/>
            <person name="Bluhm B."/>
            <person name="Cannon C."/>
            <person name="Castanera R."/>
            <person name="Culley D."/>
            <person name="Daum C."/>
            <person name="Ezra D."/>
            <person name="Gonzalez J."/>
            <person name="Henrissat B."/>
            <person name="Kuo A."/>
            <person name="Liang C."/>
            <person name="Lipzen A."/>
            <person name="Lutzoni F."/>
            <person name="Magnuson J."/>
            <person name="Mondo S."/>
            <person name="Nolan M."/>
            <person name="Ohm R."/>
            <person name="Pangilinan J."/>
            <person name="Park H.-J."/>
            <person name="Ramirez L."/>
            <person name="Alfaro M."/>
            <person name="Sun H."/>
            <person name="Tritt A."/>
            <person name="Yoshinaga Y."/>
            <person name="Zwiers L.-H."/>
            <person name="Turgeon B."/>
            <person name="Goodwin S."/>
            <person name="Spatafora J."/>
            <person name="Crous P."/>
            <person name="Grigoriev I."/>
        </authorList>
    </citation>
    <scope>NUCLEOTIDE SEQUENCE</scope>
    <source>
        <strain evidence="2">CBS 161.51</strain>
    </source>
</reference>
<dbReference type="PANTHER" id="PTHR43157:SF31">
    <property type="entry name" value="PHOSPHATIDYLINOSITOL-GLYCAN BIOSYNTHESIS CLASS F PROTEIN"/>
    <property type="match status" value="1"/>
</dbReference>
<dbReference type="Pfam" id="PF00106">
    <property type="entry name" value="adh_short"/>
    <property type="match status" value="1"/>
</dbReference>
<gene>
    <name evidence="2" type="ORF">EJ02DRAFT_508796</name>
</gene>
<accession>A0A6A5T2W7</accession>
<dbReference type="InterPro" id="IPR002347">
    <property type="entry name" value="SDR_fam"/>
</dbReference>
<sequence>MASFSEIGKMLVSQAFWKTSLPDMDLEEKTIVVTGENTGLGLECVKYRARKNASQIILACRNTKKGQAEKDAVFQDTACKGRTNIEVWELDLADYQSILAFGERVRTQLPRLHAFIANAGMEDQEF</sequence>
<dbReference type="OrthoDB" id="542013at2759"/>
<dbReference type="AlphaFoldDB" id="A0A6A5T2W7"/>
<evidence type="ECO:0000313" key="3">
    <source>
        <dbReference type="Proteomes" id="UP000800038"/>
    </source>
</evidence>
<dbReference type="GO" id="GO:0016491">
    <property type="term" value="F:oxidoreductase activity"/>
    <property type="evidence" value="ECO:0007669"/>
    <property type="project" value="UniProtKB-KW"/>
</dbReference>
<name>A0A6A5T2W7_9PLEO</name>
<dbReference type="Gene3D" id="3.40.50.720">
    <property type="entry name" value="NAD(P)-binding Rossmann-like Domain"/>
    <property type="match status" value="1"/>
</dbReference>
<dbReference type="SUPFAM" id="SSF51735">
    <property type="entry name" value="NAD(P)-binding Rossmann-fold domains"/>
    <property type="match status" value="1"/>
</dbReference>
<protein>
    <recommendedName>
        <fullName evidence="4">NAD(P)-binding protein</fullName>
    </recommendedName>
</protein>
<evidence type="ECO:0000313" key="2">
    <source>
        <dbReference type="EMBL" id="KAF1946252.1"/>
    </source>
</evidence>